<feature type="repeat" description="RCC1" evidence="2">
    <location>
        <begin position="193"/>
        <end position="251"/>
    </location>
</feature>
<reference evidence="3" key="1">
    <citation type="submission" date="2020-11" db="EMBL/GenBank/DDBJ databases">
        <authorList>
            <person name="Tran Van P."/>
        </authorList>
    </citation>
    <scope>NUCLEOTIDE SEQUENCE</scope>
</reference>
<dbReference type="PANTHER" id="PTHR22870:SF408">
    <property type="entry name" value="OS09G0560450 PROTEIN"/>
    <property type="match status" value="1"/>
</dbReference>
<proteinExistence type="predicted"/>
<dbReference type="PANTHER" id="PTHR22870">
    <property type="entry name" value="REGULATOR OF CHROMOSOME CONDENSATION"/>
    <property type="match status" value="1"/>
</dbReference>
<dbReference type="Proteomes" id="UP000759131">
    <property type="component" value="Unassembled WGS sequence"/>
</dbReference>
<evidence type="ECO:0000256" key="1">
    <source>
        <dbReference type="ARBA" id="ARBA00022737"/>
    </source>
</evidence>
<feature type="repeat" description="RCC1" evidence="2">
    <location>
        <begin position="71"/>
        <end position="122"/>
    </location>
</feature>
<sequence length="449" mass="50738">MRTVRIRFRWVAGMEELTNHVVCRKGVSIKLEGLKNICDNIPRGTRTRIKLLHVFRDFDTEFDALYVTCDDMVYALGANQYGCLGLGHNQRVATPRPVPELCHRRVQYFANGLSAVFAVTASAAATAGHDIYSWGHDMWGQLGRETRPAGLMARWWSGRELYLKPGKVTVCDELWVSQISCGYNHTMVLTCDGHVYGWGDNSAGQIGCGECPVPGGGNHFVRTPVRVKFTKLFTIKSIYCYGFTSFAITAAPEGLVLSWGDNSGRQLGHSDIGTGNVRKPRLVSQVADIRAVYCAYNTTYFLANSGTVYSCNQLSRTIVEMIPVPEVAHRVFEQLPRLHSFVDTYDKFVPVLSDGKVCKYDCNLIETNYGCFADFYANEYRITYNTLDLMPDYDRNSCCNNILNSGLSFDRFNNKNHVFNDKWYENIYHHLIHVLAEQAVKEAFGLYFN</sequence>
<dbReference type="PRINTS" id="PR00633">
    <property type="entry name" value="RCCNDNSATION"/>
</dbReference>
<dbReference type="Gene3D" id="2.130.10.30">
    <property type="entry name" value="Regulator of chromosome condensation 1/beta-lactamase-inhibitor protein II"/>
    <property type="match status" value="1"/>
</dbReference>
<protein>
    <submittedName>
        <fullName evidence="3">Uncharacterized protein</fullName>
    </submittedName>
</protein>
<organism evidence="3">
    <name type="scientific">Medioppia subpectinata</name>
    <dbReference type="NCBI Taxonomy" id="1979941"/>
    <lineage>
        <taxon>Eukaryota</taxon>
        <taxon>Metazoa</taxon>
        <taxon>Ecdysozoa</taxon>
        <taxon>Arthropoda</taxon>
        <taxon>Chelicerata</taxon>
        <taxon>Arachnida</taxon>
        <taxon>Acari</taxon>
        <taxon>Acariformes</taxon>
        <taxon>Sarcoptiformes</taxon>
        <taxon>Oribatida</taxon>
        <taxon>Brachypylina</taxon>
        <taxon>Oppioidea</taxon>
        <taxon>Oppiidae</taxon>
        <taxon>Medioppia</taxon>
    </lineage>
</organism>
<keyword evidence="4" id="KW-1185">Reference proteome</keyword>
<feature type="repeat" description="RCC1" evidence="2">
    <location>
        <begin position="254"/>
        <end position="305"/>
    </location>
</feature>
<dbReference type="PROSITE" id="PS50012">
    <property type="entry name" value="RCC1_3"/>
    <property type="match status" value="4"/>
</dbReference>
<keyword evidence="1" id="KW-0677">Repeat</keyword>
<name>A0A7R9KMG5_9ACAR</name>
<dbReference type="Pfam" id="PF13540">
    <property type="entry name" value="RCC1_2"/>
    <property type="match status" value="1"/>
</dbReference>
<dbReference type="OrthoDB" id="239701at2759"/>
<dbReference type="Pfam" id="PF00415">
    <property type="entry name" value="RCC1"/>
    <property type="match status" value="2"/>
</dbReference>
<dbReference type="EMBL" id="OC857895">
    <property type="protein sequence ID" value="CAD7625788.1"/>
    <property type="molecule type" value="Genomic_DNA"/>
</dbReference>
<evidence type="ECO:0000256" key="2">
    <source>
        <dbReference type="PROSITE-ProRule" id="PRU00235"/>
    </source>
</evidence>
<dbReference type="EMBL" id="CAJPIZ010003320">
    <property type="protein sequence ID" value="CAG2106218.1"/>
    <property type="molecule type" value="Genomic_DNA"/>
</dbReference>
<evidence type="ECO:0000313" key="4">
    <source>
        <dbReference type="Proteomes" id="UP000759131"/>
    </source>
</evidence>
<dbReference type="InterPro" id="IPR000408">
    <property type="entry name" value="Reg_chr_condens"/>
</dbReference>
<dbReference type="PROSITE" id="PS00626">
    <property type="entry name" value="RCC1_2"/>
    <property type="match status" value="1"/>
</dbReference>
<feature type="repeat" description="RCC1" evidence="2">
    <location>
        <begin position="129"/>
        <end position="192"/>
    </location>
</feature>
<dbReference type="AlphaFoldDB" id="A0A7R9KMG5"/>
<accession>A0A7R9KMG5</accession>
<dbReference type="SUPFAM" id="SSF50985">
    <property type="entry name" value="RCC1/BLIP-II"/>
    <property type="match status" value="1"/>
</dbReference>
<gene>
    <name evidence="3" type="ORF">OSB1V03_LOCUS6221</name>
</gene>
<dbReference type="InterPro" id="IPR009091">
    <property type="entry name" value="RCC1/BLIP-II"/>
</dbReference>
<evidence type="ECO:0000313" key="3">
    <source>
        <dbReference type="EMBL" id="CAD7625788.1"/>
    </source>
</evidence>
<dbReference type="InterPro" id="IPR051210">
    <property type="entry name" value="Ub_ligase/GEF_domain"/>
</dbReference>